<dbReference type="Pfam" id="PF00289">
    <property type="entry name" value="Biotin_carb_N"/>
    <property type="match status" value="1"/>
</dbReference>
<keyword evidence="1" id="KW-0436">Ligase</keyword>
<evidence type="ECO:0000256" key="1">
    <source>
        <dbReference type="ARBA" id="ARBA00022598"/>
    </source>
</evidence>
<dbReference type="PROSITE" id="PS00867">
    <property type="entry name" value="CPSASE_2"/>
    <property type="match status" value="1"/>
</dbReference>
<dbReference type="GO" id="GO:0046872">
    <property type="term" value="F:metal ion binding"/>
    <property type="evidence" value="ECO:0007669"/>
    <property type="project" value="InterPro"/>
</dbReference>
<evidence type="ECO:0000313" key="9">
    <source>
        <dbReference type="Proteomes" id="UP000298663"/>
    </source>
</evidence>
<dbReference type="PANTHER" id="PTHR43778:SF2">
    <property type="entry name" value="PYRUVATE CARBOXYLASE, MITOCHONDRIAL"/>
    <property type="match status" value="1"/>
</dbReference>
<dbReference type="InterPro" id="IPR011761">
    <property type="entry name" value="ATP-grasp"/>
</dbReference>
<dbReference type="Pfam" id="PF02786">
    <property type="entry name" value="CPSase_L_D2"/>
    <property type="match status" value="1"/>
</dbReference>
<protein>
    <recommendedName>
        <fullName evidence="10">ATP-grasp domain-containing protein</fullName>
    </recommendedName>
</protein>
<gene>
    <name evidence="8" type="ORF">L596_014045</name>
</gene>
<keyword evidence="9" id="KW-1185">Reference proteome</keyword>
<name>A0A4U5NA97_STECR</name>
<dbReference type="PROSITE" id="PS50975">
    <property type="entry name" value="ATP_GRASP"/>
    <property type="match status" value="1"/>
</dbReference>
<comment type="caution">
    <text evidence="8">The sequence shown here is derived from an EMBL/GenBank/DDBJ whole genome shotgun (WGS) entry which is preliminary data.</text>
</comment>
<feature type="domain" description="ATP-grasp" evidence="6">
    <location>
        <begin position="153"/>
        <end position="349"/>
    </location>
</feature>
<sequence>MLSSLRLGRHGLRTNLQRRYASGGCPNGKPTKPFNKVMVANRGEIATRVFRAINEMGKKSVAVYAKEDRMSAHIRKADESYVIGKGLGPLEAYLNYENIINLAREVGVDAIHPGYGFLSERSDFARACEKAGIVFIGPSPDVMARMGDKVAARKAAIEAGIPVVPGTDHPISTAQEAVDFFQEHGGPIILKAAYGGGGRGMRRVNGLDEVDQAFKSASREALTAFGDGSMFIEKFVERPRHIEVQLMGDHHGNVIHLYERDCSVQRRHQKVVEIAPAPHLAPEIRDRILKDALQIARHVGYQNAGTVEFLLDRDGRHYFIEVNARLQVEHTVTRSPKLTLCKPKSALPRDKV</sequence>
<keyword evidence="4" id="KW-0092">Biotin</keyword>
<evidence type="ECO:0000256" key="3">
    <source>
        <dbReference type="ARBA" id="ARBA00022840"/>
    </source>
</evidence>
<dbReference type="InterPro" id="IPR016185">
    <property type="entry name" value="PreATP-grasp_dom_sf"/>
</dbReference>
<dbReference type="PROSITE" id="PS50979">
    <property type="entry name" value="BC"/>
    <property type="match status" value="1"/>
</dbReference>
<dbReference type="AlphaFoldDB" id="A0A4U5NA97"/>
<dbReference type="InterPro" id="IPR011764">
    <property type="entry name" value="Biotin_carboxylation_dom"/>
</dbReference>
<dbReference type="SUPFAM" id="SSF56059">
    <property type="entry name" value="Glutathione synthetase ATP-binding domain-like"/>
    <property type="match status" value="1"/>
</dbReference>
<accession>A0A4U5NA97</accession>
<evidence type="ECO:0008006" key="10">
    <source>
        <dbReference type="Google" id="ProtNLM"/>
    </source>
</evidence>
<dbReference type="GO" id="GO:0004736">
    <property type="term" value="F:pyruvate carboxylase activity"/>
    <property type="evidence" value="ECO:0007669"/>
    <property type="project" value="TreeGrafter"/>
</dbReference>
<evidence type="ECO:0000256" key="4">
    <source>
        <dbReference type="ARBA" id="ARBA00023267"/>
    </source>
</evidence>
<dbReference type="GO" id="GO:0005737">
    <property type="term" value="C:cytoplasm"/>
    <property type="evidence" value="ECO:0007669"/>
    <property type="project" value="TreeGrafter"/>
</dbReference>
<dbReference type="GO" id="GO:0006094">
    <property type="term" value="P:gluconeogenesis"/>
    <property type="evidence" value="ECO:0007669"/>
    <property type="project" value="TreeGrafter"/>
</dbReference>
<evidence type="ECO:0000313" key="8">
    <source>
        <dbReference type="EMBL" id="TKR79889.1"/>
    </source>
</evidence>
<dbReference type="GO" id="GO:0005524">
    <property type="term" value="F:ATP binding"/>
    <property type="evidence" value="ECO:0007669"/>
    <property type="project" value="UniProtKB-UniRule"/>
</dbReference>
<feature type="domain" description="Biotin carboxylation" evidence="7">
    <location>
        <begin position="33"/>
        <end position="352"/>
    </location>
</feature>
<dbReference type="Gene3D" id="3.30.470.20">
    <property type="entry name" value="ATP-grasp fold, B domain"/>
    <property type="match status" value="1"/>
</dbReference>
<proteinExistence type="predicted"/>
<dbReference type="STRING" id="34508.A0A4U5NA97"/>
<dbReference type="PANTHER" id="PTHR43778">
    <property type="entry name" value="PYRUVATE CARBOXYLASE"/>
    <property type="match status" value="1"/>
</dbReference>
<dbReference type="Proteomes" id="UP000298663">
    <property type="component" value="Unassembled WGS sequence"/>
</dbReference>
<evidence type="ECO:0000256" key="5">
    <source>
        <dbReference type="PROSITE-ProRule" id="PRU00409"/>
    </source>
</evidence>
<organism evidence="8 9">
    <name type="scientific">Steinernema carpocapsae</name>
    <name type="common">Entomopathogenic nematode</name>
    <dbReference type="NCBI Taxonomy" id="34508"/>
    <lineage>
        <taxon>Eukaryota</taxon>
        <taxon>Metazoa</taxon>
        <taxon>Ecdysozoa</taxon>
        <taxon>Nematoda</taxon>
        <taxon>Chromadorea</taxon>
        <taxon>Rhabditida</taxon>
        <taxon>Tylenchina</taxon>
        <taxon>Panagrolaimomorpha</taxon>
        <taxon>Strongyloidoidea</taxon>
        <taxon>Steinernematidae</taxon>
        <taxon>Steinernema</taxon>
    </lineage>
</organism>
<dbReference type="EMBL" id="AZBU02000004">
    <property type="protein sequence ID" value="TKR79889.1"/>
    <property type="molecule type" value="Genomic_DNA"/>
</dbReference>
<dbReference type="FunFam" id="3.40.50.20:FF:000010">
    <property type="entry name" value="Propionyl-CoA carboxylase subunit alpha"/>
    <property type="match status" value="1"/>
</dbReference>
<keyword evidence="3 5" id="KW-0067">ATP-binding</keyword>
<reference evidence="8 9" key="2">
    <citation type="journal article" date="2019" name="G3 (Bethesda)">
        <title>Hybrid Assembly of the Genome of the Entomopathogenic Nematode Steinernema carpocapsae Identifies the X-Chromosome.</title>
        <authorList>
            <person name="Serra L."/>
            <person name="Macchietto M."/>
            <person name="Macias-Munoz A."/>
            <person name="McGill C.J."/>
            <person name="Rodriguez I.M."/>
            <person name="Rodriguez B."/>
            <person name="Murad R."/>
            <person name="Mortazavi A."/>
        </authorList>
    </citation>
    <scope>NUCLEOTIDE SEQUENCE [LARGE SCALE GENOMIC DNA]</scope>
    <source>
        <strain evidence="8 9">ALL</strain>
    </source>
</reference>
<dbReference type="InterPro" id="IPR055268">
    <property type="entry name" value="PCB-like"/>
</dbReference>
<evidence type="ECO:0000259" key="7">
    <source>
        <dbReference type="PROSITE" id="PS50979"/>
    </source>
</evidence>
<evidence type="ECO:0000259" key="6">
    <source>
        <dbReference type="PROSITE" id="PS50975"/>
    </source>
</evidence>
<dbReference type="InterPro" id="IPR005481">
    <property type="entry name" value="BC-like_N"/>
</dbReference>
<dbReference type="OrthoDB" id="196847at2759"/>
<keyword evidence="2 5" id="KW-0547">Nucleotide-binding</keyword>
<dbReference type="SUPFAM" id="SSF52440">
    <property type="entry name" value="PreATP-grasp domain"/>
    <property type="match status" value="1"/>
</dbReference>
<dbReference type="InterPro" id="IPR005479">
    <property type="entry name" value="CPAse_ATP-bd"/>
</dbReference>
<reference evidence="8 9" key="1">
    <citation type="journal article" date="2015" name="Genome Biol.">
        <title>Comparative genomics of Steinernema reveals deeply conserved gene regulatory networks.</title>
        <authorList>
            <person name="Dillman A.R."/>
            <person name="Macchietto M."/>
            <person name="Porter C.F."/>
            <person name="Rogers A."/>
            <person name="Williams B."/>
            <person name="Antoshechkin I."/>
            <person name="Lee M.M."/>
            <person name="Goodwin Z."/>
            <person name="Lu X."/>
            <person name="Lewis E.E."/>
            <person name="Goodrich-Blair H."/>
            <person name="Stock S.P."/>
            <person name="Adams B.J."/>
            <person name="Sternberg P.W."/>
            <person name="Mortazavi A."/>
        </authorList>
    </citation>
    <scope>NUCLEOTIDE SEQUENCE [LARGE SCALE GENOMIC DNA]</scope>
    <source>
        <strain evidence="8 9">ALL</strain>
    </source>
</reference>
<evidence type="ECO:0000256" key="2">
    <source>
        <dbReference type="ARBA" id="ARBA00022741"/>
    </source>
</evidence>